<comment type="caution">
    <text evidence="1">The sequence shown here is derived from an EMBL/GenBank/DDBJ whole genome shotgun (WGS) entry which is preliminary data.</text>
</comment>
<reference evidence="1" key="1">
    <citation type="submission" date="2020-08" db="EMBL/GenBank/DDBJ databases">
        <title>Multicomponent nature underlies the extraordinary mechanical properties of spider dragline silk.</title>
        <authorList>
            <person name="Kono N."/>
            <person name="Nakamura H."/>
            <person name="Mori M."/>
            <person name="Yoshida Y."/>
            <person name="Ohtoshi R."/>
            <person name="Malay A.D."/>
            <person name="Moran D.A.P."/>
            <person name="Tomita M."/>
            <person name="Numata K."/>
            <person name="Arakawa K."/>
        </authorList>
    </citation>
    <scope>NUCLEOTIDE SEQUENCE</scope>
</reference>
<organism evidence="1 2">
    <name type="scientific">Nephila pilipes</name>
    <name type="common">Giant wood spider</name>
    <name type="synonym">Nephila maculata</name>
    <dbReference type="NCBI Taxonomy" id="299642"/>
    <lineage>
        <taxon>Eukaryota</taxon>
        <taxon>Metazoa</taxon>
        <taxon>Ecdysozoa</taxon>
        <taxon>Arthropoda</taxon>
        <taxon>Chelicerata</taxon>
        <taxon>Arachnida</taxon>
        <taxon>Araneae</taxon>
        <taxon>Araneomorphae</taxon>
        <taxon>Entelegynae</taxon>
        <taxon>Araneoidea</taxon>
        <taxon>Nephilidae</taxon>
        <taxon>Nephila</taxon>
    </lineage>
</organism>
<gene>
    <name evidence="1" type="ORF">NPIL_635421</name>
</gene>
<proteinExistence type="predicted"/>
<dbReference type="EMBL" id="BMAW01119629">
    <property type="protein sequence ID" value="GFT85630.1"/>
    <property type="molecule type" value="Genomic_DNA"/>
</dbReference>
<dbReference type="Proteomes" id="UP000887013">
    <property type="component" value="Unassembled WGS sequence"/>
</dbReference>
<evidence type="ECO:0000313" key="2">
    <source>
        <dbReference type="Proteomes" id="UP000887013"/>
    </source>
</evidence>
<keyword evidence="2" id="KW-1185">Reference proteome</keyword>
<dbReference type="AlphaFoldDB" id="A0A8X6U7C8"/>
<name>A0A8X6U7C8_NEPPI</name>
<accession>A0A8X6U7C8</accession>
<protein>
    <submittedName>
        <fullName evidence="1">Uncharacterized protein</fullName>
    </submittedName>
</protein>
<sequence>MASITLALVYYAFQSVRIILTMEVIQLGGRGIAFDGEDSFYHMAGIVIEPKRHNKDLTILRGCSNLRGRRTYYRKCTTDGAYIVTIHVWDLQTRICIIIIISQMQYSTNRIEFSSSPTKGCVFNHSLCKWTRIKVEEIDWILLCSFVAYGIKGRNFKSVWGIDLDRQSEGKLKLATDGRPSISSPFAKNRTEWASCHREKPNFVTNNKH</sequence>
<evidence type="ECO:0000313" key="1">
    <source>
        <dbReference type="EMBL" id="GFT85630.1"/>
    </source>
</evidence>